<dbReference type="PANTHER" id="PTHR43784">
    <property type="entry name" value="GDSL-LIKE LIPASE/ACYLHYDROLASE, PUTATIVE (AFU_ORTHOLOGUE AFUA_2G00820)-RELATED"/>
    <property type="match status" value="1"/>
</dbReference>
<sequence>MTEPNDPHLDQHQGPHVGMPIWTRYVALGDSFTEGMVDPDESVPDRFVGWADRLARVLAAHAAAEKLPFGYANLAVRGRKLDDVVGPQLERALAMDPDLVSIVGGGNDLLRPSVDLDGLAQRLEEAVVHLRASGADVLLATPTDTRDAGLFKALRGRHAIHTANLFTIAQRHGCSVLNLWGMASIRDWRMWGEDRIHLNTEGHTRVAQAALVALGLRPSTPDWDNPLPPMARGARADELREHAEWVKVHAAPWVQRRVRGTSSGEALQAKRPNLTPVD</sequence>
<proteinExistence type="predicted"/>
<accession>N0E610</accession>
<dbReference type="SUPFAM" id="SSF52266">
    <property type="entry name" value="SGNH hydrolase"/>
    <property type="match status" value="1"/>
</dbReference>
<reference evidence="2 3" key="1">
    <citation type="journal article" date="2013" name="ISME J.">
        <title>A metabolic model for members of the genus Tetrasphaera involved in enhanced biological phosphorus removal.</title>
        <authorList>
            <person name="Kristiansen R."/>
            <person name="Nguyen H.T.T."/>
            <person name="Saunders A.M."/>
            <person name="Nielsen J.L."/>
            <person name="Wimmer R."/>
            <person name="Le V.Q."/>
            <person name="McIlroy S.J."/>
            <person name="Petrovski S."/>
            <person name="Seviour R.J."/>
            <person name="Calteau A."/>
            <person name="Nielsen K.L."/>
            <person name="Nielsen P.H."/>
        </authorList>
    </citation>
    <scope>NUCLEOTIDE SEQUENCE [LARGE SCALE GENOMIC DNA]</scope>
    <source>
        <strain evidence="2 3">Lp2</strain>
    </source>
</reference>
<dbReference type="InterPro" id="IPR053140">
    <property type="entry name" value="GDSL_Rv0518-like"/>
</dbReference>
<dbReference type="Pfam" id="PF13472">
    <property type="entry name" value="Lipase_GDSL_2"/>
    <property type="match status" value="1"/>
</dbReference>
<dbReference type="AlphaFoldDB" id="N0E610"/>
<organism evidence="2 3">
    <name type="scientific">Phycicoccus elongatus Lp2</name>
    <dbReference type="NCBI Taxonomy" id="1193181"/>
    <lineage>
        <taxon>Bacteria</taxon>
        <taxon>Bacillati</taxon>
        <taxon>Actinomycetota</taxon>
        <taxon>Actinomycetes</taxon>
        <taxon>Micrococcales</taxon>
        <taxon>Intrasporangiaceae</taxon>
        <taxon>Phycicoccus</taxon>
    </lineage>
</organism>
<dbReference type="CDD" id="cd01832">
    <property type="entry name" value="SGNH_hydrolase_like_1"/>
    <property type="match status" value="1"/>
</dbReference>
<keyword evidence="3" id="KW-1185">Reference proteome</keyword>
<dbReference type="Gene3D" id="3.40.50.1110">
    <property type="entry name" value="SGNH hydrolase"/>
    <property type="match status" value="1"/>
</dbReference>
<dbReference type="Proteomes" id="UP000013167">
    <property type="component" value="Unassembled WGS sequence"/>
</dbReference>
<evidence type="ECO:0000259" key="1">
    <source>
        <dbReference type="Pfam" id="PF13472"/>
    </source>
</evidence>
<protein>
    <recommendedName>
        <fullName evidence="1">SGNH hydrolase-type esterase domain-containing protein</fullName>
    </recommendedName>
</protein>
<dbReference type="EMBL" id="CAIZ01000140">
    <property type="protein sequence ID" value="CCH70894.1"/>
    <property type="molecule type" value="Genomic_DNA"/>
</dbReference>
<dbReference type="HOGENOM" id="CLU_069365_1_0_11"/>
<feature type="domain" description="SGNH hydrolase-type esterase" evidence="1">
    <location>
        <begin position="27"/>
        <end position="204"/>
    </location>
</feature>
<dbReference type="eggNOG" id="COG2755">
    <property type="taxonomic scope" value="Bacteria"/>
</dbReference>
<dbReference type="PANTHER" id="PTHR43784:SF2">
    <property type="entry name" value="GDSL-LIKE LIPASE_ACYLHYDROLASE, PUTATIVE (AFU_ORTHOLOGUE AFUA_2G00820)-RELATED"/>
    <property type="match status" value="1"/>
</dbReference>
<gene>
    <name evidence="2" type="ORF">BN10_690028</name>
</gene>
<dbReference type="RefSeq" id="WP_010850737.1">
    <property type="nucleotide sequence ID" value="NZ_HF570956.1"/>
</dbReference>
<name>N0E610_9MICO</name>
<evidence type="ECO:0000313" key="3">
    <source>
        <dbReference type="Proteomes" id="UP000013167"/>
    </source>
</evidence>
<dbReference type="STRING" id="1193181.BN10_690028"/>
<evidence type="ECO:0000313" key="2">
    <source>
        <dbReference type="EMBL" id="CCH70894.1"/>
    </source>
</evidence>
<dbReference type="InterPro" id="IPR013830">
    <property type="entry name" value="SGNH_hydro"/>
</dbReference>
<comment type="caution">
    <text evidence="2">The sequence shown here is derived from an EMBL/GenBank/DDBJ whole genome shotgun (WGS) entry which is preliminary data.</text>
</comment>
<dbReference type="InterPro" id="IPR036514">
    <property type="entry name" value="SGNH_hydro_sf"/>
</dbReference>